<evidence type="ECO:0000256" key="7">
    <source>
        <dbReference type="ARBA" id="ARBA00022679"/>
    </source>
</evidence>
<dbReference type="EC" id="2.7.1.166" evidence="4 15"/>
<dbReference type="GO" id="GO:0016301">
    <property type="term" value="F:kinase activity"/>
    <property type="evidence" value="ECO:0007669"/>
    <property type="project" value="UniProtKB-KW"/>
</dbReference>
<evidence type="ECO:0000313" key="16">
    <source>
        <dbReference type="EMBL" id="SDX34149.1"/>
    </source>
</evidence>
<proteinExistence type="inferred from homology"/>
<comment type="pathway">
    <text evidence="2 15">Bacterial outer membrane biogenesis; LPS core biosynthesis.</text>
</comment>
<dbReference type="Proteomes" id="UP000199675">
    <property type="component" value="Unassembled WGS sequence"/>
</dbReference>
<dbReference type="RefSeq" id="WP_091815342.1">
    <property type="nucleotide sequence ID" value="NZ_FNNE01000008.1"/>
</dbReference>
<dbReference type="UniPathway" id="UPA00958"/>
<evidence type="ECO:0000256" key="6">
    <source>
        <dbReference type="ARBA" id="ARBA00022519"/>
    </source>
</evidence>
<keyword evidence="10 15" id="KW-0067">ATP-binding</keyword>
<gene>
    <name evidence="15" type="primary">kdkA</name>
    <name evidence="16" type="ORF">SAMN04487960_108130</name>
</gene>
<dbReference type="InterPro" id="IPR022826">
    <property type="entry name" value="KDO_kinase"/>
</dbReference>
<keyword evidence="5 15" id="KW-1003">Cell membrane</keyword>
<comment type="similarity">
    <text evidence="3 15">Belongs to the protein kinase superfamily. KdkA/RfaP family.</text>
</comment>
<sequence>MAEIVSVPEDSGRYLVCSRYRGQFQPGWFSPEFWQPSIMPVSSGGRGSAWFIDSPDGPWVLRHYLRGGLIARVLSHHYLYTGGSRVRSFQELELLEQMYGEGLPVPEPIAAVCNRRWGLYYSCAILMKRLPGTVPMGDLLETLPLSRWRDVGAVIRRFHERNVNHADLNCFNILISEENIYVIDFDKGRRVPASEPEVAWKRANLERLKRSVVKVIGADNSELNSRWSSLLAGYHQA</sequence>
<evidence type="ECO:0000256" key="14">
    <source>
        <dbReference type="ARBA" id="ARBA00034417"/>
    </source>
</evidence>
<dbReference type="GO" id="GO:0005524">
    <property type="term" value="F:ATP binding"/>
    <property type="evidence" value="ECO:0007669"/>
    <property type="project" value="UniProtKB-UniRule"/>
</dbReference>
<dbReference type="GO" id="GO:0016773">
    <property type="term" value="F:phosphotransferase activity, alcohol group as acceptor"/>
    <property type="evidence" value="ECO:0007669"/>
    <property type="project" value="UniProtKB-UniRule"/>
</dbReference>
<keyword evidence="9 15" id="KW-0418">Kinase</keyword>
<dbReference type="EMBL" id="FNNE01000008">
    <property type="protein sequence ID" value="SDX34149.1"/>
    <property type="molecule type" value="Genomic_DNA"/>
</dbReference>
<evidence type="ECO:0000256" key="3">
    <source>
        <dbReference type="ARBA" id="ARBA00010327"/>
    </source>
</evidence>
<dbReference type="NCBIfam" id="NF002475">
    <property type="entry name" value="PRK01723.1"/>
    <property type="match status" value="1"/>
</dbReference>
<keyword evidence="11 15" id="KW-0448">Lipopolysaccharide biosynthesis</keyword>
<comment type="subcellular location">
    <subcellularLocation>
        <location evidence="1 15">Cell inner membrane</location>
        <topology evidence="1 15">Peripheral membrane protein</topology>
        <orientation evidence="1 15">Cytoplasmic side</orientation>
    </subcellularLocation>
</comment>
<comment type="catalytic activity">
    <reaction evidence="14 15">
        <text>an alpha-Kdo-(2-&gt;6)-lipid IVA + ATP = a 4-O-phospho-alpha-Kdo-(2-&gt;6)-lipid IVA + ADP + H(+)</text>
        <dbReference type="Rhea" id="RHEA:74271"/>
        <dbReference type="ChEBI" id="CHEBI:15378"/>
        <dbReference type="ChEBI" id="CHEBI:30616"/>
        <dbReference type="ChEBI" id="CHEBI:176428"/>
        <dbReference type="ChEBI" id="CHEBI:193140"/>
        <dbReference type="ChEBI" id="CHEBI:456216"/>
        <dbReference type="EC" id="2.7.1.166"/>
    </reaction>
</comment>
<dbReference type="GO" id="GO:0009244">
    <property type="term" value="P:lipopolysaccharide core region biosynthetic process"/>
    <property type="evidence" value="ECO:0007669"/>
    <property type="project" value="UniProtKB-UniRule"/>
</dbReference>
<dbReference type="Gene3D" id="1.10.510.10">
    <property type="entry name" value="Transferase(Phosphotransferase) domain 1"/>
    <property type="match status" value="1"/>
</dbReference>
<dbReference type="OrthoDB" id="6854449at2"/>
<dbReference type="Pfam" id="PF06293">
    <property type="entry name" value="Kdo"/>
    <property type="match status" value="1"/>
</dbReference>
<accession>A0A1H3AZB6</accession>
<dbReference type="SUPFAM" id="SSF56112">
    <property type="entry name" value="Protein kinase-like (PK-like)"/>
    <property type="match status" value="1"/>
</dbReference>
<evidence type="ECO:0000256" key="1">
    <source>
        <dbReference type="ARBA" id="ARBA00004515"/>
    </source>
</evidence>
<comment type="function">
    <text evidence="15">Catalyzes the ATP-dependent phosphorylation of the 3-deoxy-D-manno-octulosonic acid (Kdo) residue in Kdo-lipid IV(A) at the 4-OH position.</text>
</comment>
<evidence type="ECO:0000256" key="4">
    <source>
        <dbReference type="ARBA" id="ARBA00011988"/>
    </source>
</evidence>
<organism evidence="16 17">
    <name type="scientific">Marinobacter mobilis</name>
    <dbReference type="NCBI Taxonomy" id="488533"/>
    <lineage>
        <taxon>Bacteria</taxon>
        <taxon>Pseudomonadati</taxon>
        <taxon>Pseudomonadota</taxon>
        <taxon>Gammaproteobacteria</taxon>
        <taxon>Pseudomonadales</taxon>
        <taxon>Marinobacteraceae</taxon>
        <taxon>Marinobacter</taxon>
    </lineage>
</organism>
<dbReference type="GO" id="GO:0005886">
    <property type="term" value="C:plasma membrane"/>
    <property type="evidence" value="ECO:0007669"/>
    <property type="project" value="UniProtKB-SubCell"/>
</dbReference>
<protein>
    <recommendedName>
        <fullName evidence="13 15">3-deoxy-D-manno-octulosonic acid kinase</fullName>
        <shortName evidence="15">Kdo kinase</shortName>
        <ecNumber evidence="4 15">2.7.1.166</ecNumber>
    </recommendedName>
</protein>
<keyword evidence="6 15" id="KW-0997">Cell inner membrane</keyword>
<keyword evidence="17" id="KW-1185">Reference proteome</keyword>
<evidence type="ECO:0000256" key="11">
    <source>
        <dbReference type="ARBA" id="ARBA00022985"/>
    </source>
</evidence>
<evidence type="ECO:0000256" key="9">
    <source>
        <dbReference type="ARBA" id="ARBA00022777"/>
    </source>
</evidence>
<evidence type="ECO:0000256" key="13">
    <source>
        <dbReference type="ARBA" id="ARBA00029511"/>
    </source>
</evidence>
<keyword evidence="7 15" id="KW-0808">Transferase</keyword>
<dbReference type="InterPro" id="IPR011009">
    <property type="entry name" value="Kinase-like_dom_sf"/>
</dbReference>
<evidence type="ECO:0000256" key="2">
    <source>
        <dbReference type="ARBA" id="ARBA00004713"/>
    </source>
</evidence>
<evidence type="ECO:0000256" key="8">
    <source>
        <dbReference type="ARBA" id="ARBA00022741"/>
    </source>
</evidence>
<feature type="active site" evidence="15">
    <location>
        <position position="167"/>
    </location>
</feature>
<keyword evidence="12 15" id="KW-0472">Membrane</keyword>
<evidence type="ECO:0000256" key="5">
    <source>
        <dbReference type="ARBA" id="ARBA00022475"/>
    </source>
</evidence>
<name>A0A1H3AZB6_9GAMM</name>
<evidence type="ECO:0000313" key="17">
    <source>
        <dbReference type="Proteomes" id="UP000199675"/>
    </source>
</evidence>
<dbReference type="HAMAP" id="MF_00521">
    <property type="entry name" value="KDO_kinase"/>
    <property type="match status" value="1"/>
</dbReference>
<evidence type="ECO:0000256" key="15">
    <source>
        <dbReference type="HAMAP-Rule" id="MF_00521"/>
    </source>
</evidence>
<keyword evidence="8 15" id="KW-0547">Nucleotide-binding</keyword>
<reference evidence="16 17" key="1">
    <citation type="submission" date="2016-10" db="EMBL/GenBank/DDBJ databases">
        <authorList>
            <person name="de Groot N.N."/>
        </authorList>
    </citation>
    <scope>NUCLEOTIDE SEQUENCE [LARGE SCALE GENOMIC DNA]</scope>
    <source>
        <strain evidence="16 17">CGMCC 1.7059</strain>
    </source>
</reference>
<dbReference type="AlphaFoldDB" id="A0A1H3AZB6"/>
<dbReference type="STRING" id="488533.SAMN04487960_108130"/>
<evidence type="ECO:0000256" key="10">
    <source>
        <dbReference type="ARBA" id="ARBA00022840"/>
    </source>
</evidence>
<evidence type="ECO:0000256" key="12">
    <source>
        <dbReference type="ARBA" id="ARBA00023136"/>
    </source>
</evidence>